<reference evidence="1 2" key="1">
    <citation type="journal article" date="2017" name="Int. J. Syst. Evol. Microbiol.">
        <title>Bacillus mangrovi sp. nov., isolated from a sediment sample from a mangrove forest.</title>
        <authorList>
            <person name="Gupta V."/>
            <person name="Singh P.K."/>
            <person name="Korpole S."/>
            <person name="Tanuku N.R.S."/>
            <person name="Pinnaka A.K."/>
        </authorList>
    </citation>
    <scope>NUCLEOTIDE SEQUENCE [LARGE SCALE GENOMIC DNA]</scope>
    <source>
        <strain evidence="1 2">KCTC 33872</strain>
    </source>
</reference>
<name>A0A7X2S2Y1_9BACI</name>
<gene>
    <name evidence="1" type="ORF">GKZ89_02620</name>
</gene>
<dbReference type="OrthoDB" id="2893663at2"/>
<organism evidence="1 2">
    <name type="scientific">Metabacillus mangrovi</name>
    <dbReference type="NCBI Taxonomy" id="1491830"/>
    <lineage>
        <taxon>Bacteria</taxon>
        <taxon>Bacillati</taxon>
        <taxon>Bacillota</taxon>
        <taxon>Bacilli</taxon>
        <taxon>Bacillales</taxon>
        <taxon>Bacillaceae</taxon>
        <taxon>Metabacillus</taxon>
    </lineage>
</organism>
<dbReference type="InterPro" id="IPR020157">
    <property type="entry name" value="Uncharacterised_YqkC"/>
</dbReference>
<sequence length="72" mass="8555">MKNIAQDKTWVSFLNNNHPYSLMHWSIGGIHDEQKNVWLLQDEMTFQAQEFPTIDDAISWMRENMEDVTDVL</sequence>
<keyword evidence="2" id="KW-1185">Reference proteome</keyword>
<proteinExistence type="predicted"/>
<protein>
    <submittedName>
        <fullName evidence="1">DUF2552 domain-containing protein</fullName>
    </submittedName>
</protein>
<evidence type="ECO:0000313" key="1">
    <source>
        <dbReference type="EMBL" id="MTH52285.1"/>
    </source>
</evidence>
<dbReference type="AlphaFoldDB" id="A0A7X2S2Y1"/>
<dbReference type="EMBL" id="WMIB01000001">
    <property type="protein sequence ID" value="MTH52285.1"/>
    <property type="molecule type" value="Genomic_DNA"/>
</dbReference>
<accession>A0A7X2S2Y1</accession>
<evidence type="ECO:0000313" key="2">
    <source>
        <dbReference type="Proteomes" id="UP000434639"/>
    </source>
</evidence>
<comment type="caution">
    <text evidence="1">The sequence shown here is derived from an EMBL/GenBank/DDBJ whole genome shotgun (WGS) entry which is preliminary data.</text>
</comment>
<dbReference type="Proteomes" id="UP000434639">
    <property type="component" value="Unassembled WGS sequence"/>
</dbReference>
<dbReference type="Pfam" id="PF10827">
    <property type="entry name" value="DUF2552"/>
    <property type="match status" value="1"/>
</dbReference>